<evidence type="ECO:0000256" key="2">
    <source>
        <dbReference type="SAM" id="SignalP"/>
    </source>
</evidence>
<dbReference type="InterPro" id="IPR008979">
    <property type="entry name" value="Galactose-bd-like_sf"/>
</dbReference>
<dbReference type="PANTHER" id="PTHR43308">
    <property type="entry name" value="OUTER MEMBRANE PROTEIN ALPHA-RELATED"/>
    <property type="match status" value="1"/>
</dbReference>
<dbReference type="SUPFAM" id="SSF49785">
    <property type="entry name" value="Galactose-binding domain-like"/>
    <property type="match status" value="1"/>
</dbReference>
<dbReference type="Pfam" id="PF16990">
    <property type="entry name" value="CBM_35"/>
    <property type="match status" value="1"/>
</dbReference>
<dbReference type="Gene3D" id="2.160.20.10">
    <property type="entry name" value="Single-stranded right-handed beta-helix, Pectin lyase-like"/>
    <property type="match status" value="1"/>
</dbReference>
<evidence type="ECO:0000256" key="1">
    <source>
        <dbReference type="SAM" id="MobiDB-lite"/>
    </source>
</evidence>
<feature type="domain" description="CBM6" evidence="3">
    <location>
        <begin position="1065"/>
        <end position="1188"/>
    </location>
</feature>
<evidence type="ECO:0000313" key="6">
    <source>
        <dbReference type="Proteomes" id="UP000005387"/>
    </source>
</evidence>
<dbReference type="InterPro" id="IPR011050">
    <property type="entry name" value="Pectin_lyase_fold/virulence"/>
</dbReference>
<dbReference type="CDD" id="cd04083">
    <property type="entry name" value="CBM35_Lmo2446-like"/>
    <property type="match status" value="1"/>
</dbReference>
<dbReference type="Pfam" id="PF00395">
    <property type="entry name" value="SLH"/>
    <property type="match status" value="3"/>
</dbReference>
<dbReference type="Pfam" id="PF22816">
    <property type="entry name" value="CatAgl_D2"/>
    <property type="match status" value="1"/>
</dbReference>
<protein>
    <submittedName>
        <fullName evidence="5">S-layer domain protein</fullName>
    </submittedName>
</protein>
<dbReference type="InterPro" id="IPR051465">
    <property type="entry name" value="Cell_Envelope_Struct_Comp"/>
</dbReference>
<evidence type="ECO:0000259" key="4">
    <source>
        <dbReference type="PROSITE" id="PS51272"/>
    </source>
</evidence>
<dbReference type="eggNOG" id="COG2755">
    <property type="taxonomic scope" value="Bacteria"/>
</dbReference>
<dbReference type="CDD" id="cd14490">
    <property type="entry name" value="CBM6-CBM35-CBM36_like_1"/>
    <property type="match status" value="1"/>
</dbReference>
<dbReference type="PROSITE" id="PS51175">
    <property type="entry name" value="CBM6"/>
    <property type="match status" value="1"/>
</dbReference>
<dbReference type="InterPro" id="IPR035992">
    <property type="entry name" value="Ricin_B-like_lectins"/>
</dbReference>
<feature type="chain" id="PRO_5003136340" evidence="2">
    <location>
        <begin position="26"/>
        <end position="2221"/>
    </location>
</feature>
<keyword evidence="6" id="KW-1185">Reference proteome</keyword>
<keyword evidence="2" id="KW-0732">Signal</keyword>
<dbReference type="Gene3D" id="2.80.10.50">
    <property type="match status" value="7"/>
</dbReference>
<dbReference type="STRING" id="717606.PaecuDRAFT_2469"/>
<dbReference type="RefSeq" id="WP_006038463.1">
    <property type="nucleotide sequence ID" value="NZ_AEDD01000006.1"/>
</dbReference>
<dbReference type="InterPro" id="IPR001119">
    <property type="entry name" value="SLH_dom"/>
</dbReference>
<dbReference type="Gene3D" id="2.60.120.260">
    <property type="entry name" value="Galactose-binding domain-like"/>
    <property type="match status" value="2"/>
</dbReference>
<evidence type="ECO:0000313" key="5">
    <source>
        <dbReference type="EMBL" id="EFM10559.1"/>
    </source>
</evidence>
<dbReference type="InterPro" id="IPR005084">
    <property type="entry name" value="CBM6"/>
</dbReference>
<dbReference type="InterPro" id="IPR006626">
    <property type="entry name" value="PbH1"/>
</dbReference>
<dbReference type="GO" id="GO:0030246">
    <property type="term" value="F:carbohydrate binding"/>
    <property type="evidence" value="ECO:0007669"/>
    <property type="project" value="InterPro"/>
</dbReference>
<dbReference type="SUPFAM" id="SSF50370">
    <property type="entry name" value="Ricin B-like lectins"/>
    <property type="match status" value="3"/>
</dbReference>
<dbReference type="SUPFAM" id="SSF51126">
    <property type="entry name" value="Pectin lyase-like"/>
    <property type="match status" value="2"/>
</dbReference>
<gene>
    <name evidence="5" type="ORF">PaecuDRAFT_2469</name>
</gene>
<dbReference type="Pfam" id="PF22815">
    <property type="entry name" value="CatAgl_D1"/>
    <property type="match status" value="1"/>
</dbReference>
<dbReference type="eggNOG" id="COG5434">
    <property type="taxonomic scope" value="Bacteria"/>
</dbReference>
<feature type="domain" description="SLH" evidence="4">
    <location>
        <begin position="2098"/>
        <end position="2157"/>
    </location>
</feature>
<organism evidence="5 6">
    <name type="scientific">Paenibacillus curdlanolyticus YK9</name>
    <dbReference type="NCBI Taxonomy" id="717606"/>
    <lineage>
        <taxon>Bacteria</taxon>
        <taxon>Bacillati</taxon>
        <taxon>Bacillota</taxon>
        <taxon>Bacilli</taxon>
        <taxon>Bacillales</taxon>
        <taxon>Paenibacillaceae</taxon>
        <taxon>Paenibacillus</taxon>
    </lineage>
</organism>
<dbReference type="InterPro" id="IPR055149">
    <property type="entry name" value="Agl_cat_D2"/>
</dbReference>
<dbReference type="PANTHER" id="PTHR43308:SF5">
    <property type="entry name" value="S-LAYER PROTEIN _ PEPTIDOGLYCAN ENDO-BETA-N-ACETYLGLUCOSAMINIDASE"/>
    <property type="match status" value="1"/>
</dbReference>
<dbReference type="Gene3D" id="2.60.40.1080">
    <property type="match status" value="1"/>
</dbReference>
<name>E0I9Y2_9BACL</name>
<dbReference type="CDD" id="cd23432">
    <property type="entry name" value="beta-trefoil_Ricin_EndoBetaGal-like"/>
    <property type="match status" value="7"/>
</dbReference>
<evidence type="ECO:0000259" key="3">
    <source>
        <dbReference type="PROSITE" id="PS51175"/>
    </source>
</evidence>
<accession>E0I9Y2</accession>
<dbReference type="PROSITE" id="PS51272">
    <property type="entry name" value="SLH"/>
    <property type="match status" value="3"/>
</dbReference>
<dbReference type="InterPro" id="IPR012334">
    <property type="entry name" value="Pectin_lyas_fold"/>
</dbReference>
<sequence length="2221" mass="236702">MARFKTWLAGVMAVMLLVGLLPAYAAEAAAGSGGAAATDYVRIKNHWQNNYLYESSDGVVRYGFTASTDQSSQWLITEENGNKRIQNRKTGHYMTLADVTKRRDALTARDITSSTIADQWLIETASRPGNVLIKSATAASSTNLVIHEEDQLGFAEVSNDINVTFESPQWKLEPVTELQPVRIINEERAGQALFAKANPEAPTRPDDIVAFGKVDAADVSSQWYLEPGSNGNYRLLNVATGHYVTQFDGGDYWRAIEMGTTSDPLKQEWSMQPALNLQDQPVPGYVTFASAFNGSYVLNSQFPGDTFARSNDWSNAKLANAHWRVVPVYDVRPVRIVNFTTGNVGTDYLYEENGVVKHGALGAANAENARYQWIVEDYDGGKRIRNAETGNYMQAGNPLTIAPDAGNGAAGDQWIIQASTQYDDYVTIKSKASADAYLNVTAGVDTAQSETVDPLSNGAQWLLEDPSVPTDGSPQYVRIQNEWQPFVFYEDDNGDLKYGNARTDQRDQWAIEKFSGRKRIKNRATGHYINLQSMQDGHIRVTDVQDSWTSAVWIIETVSGGSRLIHSVNDPSSGGETDRLINLQNLTKYAEYSVMNRNWGSPKWRFINVVDDRPTNVKLINKKTGEALYEEVSSSDPTEGTVKYGDAAIAEPTSVWFVEDAGDGSIRLKNVTTGHYIAMQNVGDTDVLLDSPPQPLQALGTIYPSWGSAKWLLDTTQDAGYVALRSGWAAHYVKAEDTDGAVKVSKTVNQNGTFDSSGQFKLEPVAAAGPQVPAGYVRIRNVYNQQYLYENKGGVVLYGNAEASNGYSHWKVVTNNGVSQLENRVTGHVMAISGDYRYIQSVPSTGAGSNPAASQWAIEASPDGASAMIRSLDGGYNDEYINVQNGAGYAERGLYPVAFGSLQWQFSAAPDAFETPEGEAPRNEITATPAQPERNEVRIAVQSDSAQAPKYLAETNGAVSLTDNGSLNNAIWLAYDFNGRKLLKNKATGHLLAQGSGNALTGAAVSQASDVAAQWTIDDTVGYRTIRSGTAAQSLLAHSNGGVQLAASDASDDILWSFQPVVSDVAYEAENAFVGSEAKVSHTQEGFTGEGYVDGFTAAGAKVAFAVNAQAAGSYEGVVRYYNQGSATRTLQVYVNGERTQALQLAASSGWANISINVALRAGINSVTLQQDNGDSANVLLLDTLTIKGSIAPDYRGATVPYITYEAEQGTTNGTVLEPSRAYHQVASEASGRQAVRLDQTGEYVSFKAAKAANSIVVRFAIPDSADGSGQSATLGLYVNGQFRQKLELNSKHAWEYGSYPWSNDPNQGSAHRFFDEMHAIVGDIPAGATITLKKDADSAADYYVVDLAELEQVAAPLAKPSAFLSVTDYGAVANDGNDDTTAFQAALEAAKQQHQGVWVPQGEFELRGDQIVLNDVTIRGAGMWYTQLTGARFLGKGSNIQVYDLLVDGDINIRDDEAHTHAFEGGFGPGSVIQNVWIEHSKTGLWLTKVKVGDEYTDGLYMLGLRIRNLMADGINFCVGTSNSMMEQSDIRYPGDDGIAMWSAEGRASINNTARFNTVALPWLADNIVVFGGQDNKIQDNIAKDTITNGAGIAVSTRFNPVPFSGTTIVERNTLIRTGSYDTGYVTDLGAIWVFAGEKDLDGNVIIRNNVALDSTYQGLSIQGAFNMNNVLIQDLVIDGTGTKGVDVSSAVKGGLTADNIIVRNARIADVTNNSGSFVLREQNEGFANAAKSFAVKASDGTVGRFTVQAGSALTLHVSNAGGTDVTSDATFSVANTSVASIQSNGVLSGTAAGNTTVDVTVQGKKRTYTLQVLPSAAQPGGGGNGGGGGIGGGTGGTDSGTAVNDSKLLASTDSQIVFTIDDANADGTVAFSVDAILKAAAAHPNTTIVIQSGTATYQLPLSMTKPLLAGQSLANKDGATITFSIDSLASESASKLEKDAKRQGLHVVGAPIVFGVTLQAGNQTQSINSFGRQFVTRTIEVDGELDAKTATVLVYDEAKGTFKYVPAVFKTAGGKTTITIHGASNGVYVVATNTVSFDDLANHWAKALIEKLASKWIVKGLSDSSFAPNRSVTRAEFAALLVRALGLQATAGDSSFSDVAGGAWYADDVSAASQLGLVQGFADGSFHPGDSITREQMAVMIARAYELVAGKAADAASGAPTFADSGSIHGWASGAVALAIEAGIMQGKSTDQFAPSHLATRAEAAVVIGRMLQVLHLMD</sequence>
<dbReference type="InterPro" id="IPR033801">
    <property type="entry name" value="CBM6-CBM35-CBM36-like_1"/>
</dbReference>
<feature type="domain" description="SLH" evidence="4">
    <location>
        <begin position="2034"/>
        <end position="2097"/>
    </location>
</feature>
<feature type="compositionally biased region" description="Gly residues" evidence="1">
    <location>
        <begin position="1821"/>
        <end position="1839"/>
    </location>
</feature>
<reference evidence="5 6" key="1">
    <citation type="submission" date="2010-07" db="EMBL/GenBank/DDBJ databases">
        <title>The draft genome of Paenibacillus curdlanolyticus YK9.</title>
        <authorList>
            <consortium name="US DOE Joint Genome Institute (JGI-PGF)"/>
            <person name="Lucas S."/>
            <person name="Copeland A."/>
            <person name="Lapidus A."/>
            <person name="Cheng J.-F."/>
            <person name="Bruce D."/>
            <person name="Goodwin L."/>
            <person name="Pitluck S."/>
            <person name="Land M.L."/>
            <person name="Hauser L."/>
            <person name="Chang Y.-J."/>
            <person name="Jeffries C."/>
            <person name="Anderson I.J."/>
            <person name="Johnson E."/>
            <person name="Loganathan U."/>
            <person name="Mulhopadhyay B."/>
            <person name="Kyrpides N."/>
            <person name="Woyke T.J."/>
        </authorList>
    </citation>
    <scope>NUCLEOTIDE SEQUENCE [LARGE SCALE GENOMIC DNA]</scope>
    <source>
        <strain evidence="5 6">YK9</strain>
    </source>
</reference>
<dbReference type="EMBL" id="AEDD01000006">
    <property type="protein sequence ID" value="EFM10559.1"/>
    <property type="molecule type" value="Genomic_DNA"/>
</dbReference>
<proteinExistence type="predicted"/>
<dbReference type="SMART" id="SM00710">
    <property type="entry name" value="PbH1"/>
    <property type="match status" value="8"/>
</dbReference>
<feature type="region of interest" description="Disordered" evidence="1">
    <location>
        <begin position="1816"/>
        <end position="1839"/>
    </location>
</feature>
<feature type="domain" description="SLH" evidence="4">
    <location>
        <begin position="2161"/>
        <end position="2221"/>
    </location>
</feature>
<dbReference type="Proteomes" id="UP000005387">
    <property type="component" value="Unassembled WGS sequence"/>
</dbReference>
<dbReference type="OrthoDB" id="197688at2"/>
<feature type="signal peptide" evidence="2">
    <location>
        <begin position="1"/>
        <end position="25"/>
    </location>
</feature>